<dbReference type="STRING" id="1890683.A0A427YLC1"/>
<name>A0A427YLC1_9TREE</name>
<sequence>MNDAALSRIIVENESDWLRVQSNVEQSMTRSMEVRLSSLPGGKDGSAAKAARGEVQARLAKIRESMFEMSKPNLRVNGHNYENFVNATEPFDEILDRRVKAMDDERLKWETDVADRRKKRPVEIHQLEDDIEERSTWAMWLPEGEDEDTGPKKKAEDIPPPPRHAEVVETFNTLASNLAELASSAPAQLARAQRAKAVQEEINNMGP</sequence>
<dbReference type="GO" id="GO:0000070">
    <property type="term" value="P:mitotic sister chromatid segregation"/>
    <property type="evidence" value="ECO:0007669"/>
    <property type="project" value="InterPro"/>
</dbReference>
<organism evidence="2 3">
    <name type="scientific">Saitozyma podzolica</name>
    <dbReference type="NCBI Taxonomy" id="1890683"/>
    <lineage>
        <taxon>Eukaryota</taxon>
        <taxon>Fungi</taxon>
        <taxon>Dikarya</taxon>
        <taxon>Basidiomycota</taxon>
        <taxon>Agaricomycotina</taxon>
        <taxon>Tremellomycetes</taxon>
        <taxon>Tremellales</taxon>
        <taxon>Trimorphomycetaceae</taxon>
        <taxon>Saitozyma</taxon>
    </lineage>
</organism>
<dbReference type="Proteomes" id="UP000279259">
    <property type="component" value="Unassembled WGS sequence"/>
</dbReference>
<dbReference type="AlphaFoldDB" id="A0A427YLC1"/>
<feature type="region of interest" description="Disordered" evidence="1">
    <location>
        <begin position="141"/>
        <end position="165"/>
    </location>
</feature>
<comment type="caution">
    <text evidence="2">The sequence shown here is derived from an EMBL/GenBank/DDBJ whole genome shotgun (WGS) entry which is preliminary data.</text>
</comment>
<gene>
    <name evidence="2" type="ORF">EHS25_009274</name>
</gene>
<proteinExistence type="predicted"/>
<dbReference type="GO" id="GO:0000444">
    <property type="term" value="C:MIS12/MIND type complex"/>
    <property type="evidence" value="ECO:0007669"/>
    <property type="project" value="TreeGrafter"/>
</dbReference>
<dbReference type="PANTHER" id="PTHR31749">
    <property type="entry name" value="KINETOCHORE-ASSOCIATED PROTEIN NSL1 HOMOLOG"/>
    <property type="match status" value="1"/>
</dbReference>
<evidence type="ECO:0000256" key="1">
    <source>
        <dbReference type="SAM" id="MobiDB-lite"/>
    </source>
</evidence>
<dbReference type="OrthoDB" id="2135762at2759"/>
<evidence type="ECO:0000313" key="2">
    <source>
        <dbReference type="EMBL" id="RSH91904.1"/>
    </source>
</evidence>
<accession>A0A427YLC1</accession>
<protein>
    <submittedName>
        <fullName evidence="2">Uncharacterized protein</fullName>
    </submittedName>
</protein>
<feature type="compositionally biased region" description="Basic and acidic residues" evidence="1">
    <location>
        <begin position="149"/>
        <end position="165"/>
    </location>
</feature>
<keyword evidence="3" id="KW-1185">Reference proteome</keyword>
<evidence type="ECO:0000313" key="3">
    <source>
        <dbReference type="Proteomes" id="UP000279259"/>
    </source>
</evidence>
<dbReference type="InterPro" id="IPR013950">
    <property type="entry name" value="Mis14/Nsl1"/>
</dbReference>
<reference evidence="2 3" key="1">
    <citation type="submission" date="2018-11" db="EMBL/GenBank/DDBJ databases">
        <title>Genome sequence of Saitozyma podzolica DSM 27192.</title>
        <authorList>
            <person name="Aliyu H."/>
            <person name="Gorte O."/>
            <person name="Ochsenreither K."/>
        </authorList>
    </citation>
    <scope>NUCLEOTIDE SEQUENCE [LARGE SCALE GENOMIC DNA]</scope>
    <source>
        <strain evidence="2 3">DSM 27192</strain>
    </source>
</reference>
<dbReference type="EMBL" id="RSCD01000007">
    <property type="protein sequence ID" value="RSH91904.1"/>
    <property type="molecule type" value="Genomic_DNA"/>
</dbReference>
<dbReference type="PANTHER" id="PTHR31749:SF3">
    <property type="entry name" value="KINETOCHORE-ASSOCIATED PROTEIN NSL1 HOMOLOG"/>
    <property type="match status" value="1"/>
</dbReference>